<dbReference type="SMART" id="SM01271">
    <property type="entry name" value="LSM14"/>
    <property type="match status" value="1"/>
</dbReference>
<feature type="domain" description="Lsm14-like N-terminal" evidence="1">
    <location>
        <begin position="19"/>
        <end position="129"/>
    </location>
</feature>
<dbReference type="Pfam" id="PF12701">
    <property type="entry name" value="LSM14"/>
    <property type="match status" value="1"/>
</dbReference>
<accession>A0ABM1QHK2</accession>
<evidence type="ECO:0000259" key="1">
    <source>
        <dbReference type="SMART" id="SM01271"/>
    </source>
</evidence>
<dbReference type="RefSeq" id="XP_019086240.1">
    <property type="nucleotide sequence ID" value="XM_019230695.1"/>
</dbReference>
<keyword evidence="2" id="KW-1185">Reference proteome</keyword>
<protein>
    <submittedName>
        <fullName evidence="3">Protein decapping 5-like</fullName>
    </submittedName>
</protein>
<name>A0ABM1QHK2_CAMSA</name>
<sequence length="307" mass="34526">METKSHQHPSPTPPHNPVESLYLGSFVTLISNHDLRYEGILYHLNLQDSTLGLQNVICYGPEGRNKKEFQNYPSNKVYDYILFSGADIKEIIVKPPPSFTGCGYCLARETACSKCCHATKPPLPMIVSSNNRNGAKIHQKLPLISSENIMKPQAMMIDSNAVSVMGSVNDGVRIASQPQFPGSSNFYNPYVYQSMSMPYNVLNQAPMNAATSPYLPHHSSAFELTFAATDDQSFFTTFPPAPQNYKGIKFDTRNFKQYNIWGPTPHRNKKEDISKPAYNIDDPSYMISRNPFEPIARPVKHTEFNYG</sequence>
<reference evidence="2" key="1">
    <citation type="journal article" date="2014" name="Nat. Commun.">
        <title>The emerging biofuel crop Camelina sativa retains a highly undifferentiated hexaploid genome structure.</title>
        <authorList>
            <person name="Kagale S."/>
            <person name="Koh C."/>
            <person name="Nixon J."/>
            <person name="Bollina V."/>
            <person name="Clarke W.E."/>
            <person name="Tuteja R."/>
            <person name="Spillane C."/>
            <person name="Robinson S.J."/>
            <person name="Links M.G."/>
            <person name="Clarke C."/>
            <person name="Higgins E.E."/>
            <person name="Huebert T."/>
            <person name="Sharpe A.G."/>
            <person name="Parkin I.A."/>
        </authorList>
    </citation>
    <scope>NUCLEOTIDE SEQUENCE [LARGE SCALE GENOMIC DNA]</scope>
    <source>
        <strain evidence="2">cv. DH55</strain>
    </source>
</reference>
<dbReference type="GeneID" id="104720238"/>
<reference evidence="3" key="2">
    <citation type="submission" date="2025-08" db="UniProtKB">
        <authorList>
            <consortium name="RefSeq"/>
        </authorList>
    </citation>
    <scope>IDENTIFICATION</scope>
    <source>
        <tissue evidence="3">Leaf</tissue>
    </source>
</reference>
<dbReference type="Gene3D" id="2.30.30.100">
    <property type="match status" value="1"/>
</dbReference>
<dbReference type="Proteomes" id="UP000694864">
    <property type="component" value="Chromosome 10"/>
</dbReference>
<dbReference type="InterPro" id="IPR010920">
    <property type="entry name" value="LSM_dom_sf"/>
</dbReference>
<evidence type="ECO:0000313" key="2">
    <source>
        <dbReference type="Proteomes" id="UP000694864"/>
    </source>
</evidence>
<organism evidence="2 3">
    <name type="scientific">Camelina sativa</name>
    <name type="common">False flax</name>
    <name type="synonym">Myagrum sativum</name>
    <dbReference type="NCBI Taxonomy" id="90675"/>
    <lineage>
        <taxon>Eukaryota</taxon>
        <taxon>Viridiplantae</taxon>
        <taxon>Streptophyta</taxon>
        <taxon>Embryophyta</taxon>
        <taxon>Tracheophyta</taxon>
        <taxon>Spermatophyta</taxon>
        <taxon>Magnoliopsida</taxon>
        <taxon>eudicotyledons</taxon>
        <taxon>Gunneridae</taxon>
        <taxon>Pentapetalae</taxon>
        <taxon>rosids</taxon>
        <taxon>malvids</taxon>
        <taxon>Brassicales</taxon>
        <taxon>Brassicaceae</taxon>
        <taxon>Camelineae</taxon>
        <taxon>Camelina</taxon>
    </lineage>
</organism>
<dbReference type="CDD" id="cd01736">
    <property type="entry name" value="LSm14_N"/>
    <property type="match status" value="1"/>
</dbReference>
<dbReference type="PANTHER" id="PTHR13586:SF23">
    <property type="entry name" value="DECAPPING 5-LIKE PROTEIN-RELATED"/>
    <property type="match status" value="1"/>
</dbReference>
<gene>
    <name evidence="3" type="primary">LOC104720238</name>
</gene>
<dbReference type="PANTHER" id="PTHR13586">
    <property type="entry name" value="SCD6 PROTEIN-RELATED"/>
    <property type="match status" value="1"/>
</dbReference>
<dbReference type="SUPFAM" id="SSF50182">
    <property type="entry name" value="Sm-like ribonucleoproteins"/>
    <property type="match status" value="1"/>
</dbReference>
<proteinExistence type="predicted"/>
<dbReference type="InterPro" id="IPR025609">
    <property type="entry name" value="Lsm14-like_N"/>
</dbReference>
<evidence type="ECO:0000313" key="3">
    <source>
        <dbReference type="RefSeq" id="XP_019086240.1"/>
    </source>
</evidence>